<dbReference type="PANTHER" id="PTHR43168">
    <property type="entry name" value="50S RIBOSOMAL PROTEIN L33, CHLOROPLASTIC"/>
    <property type="match status" value="1"/>
</dbReference>
<dbReference type="Gene3D" id="2.20.28.120">
    <property type="entry name" value="Ribosomal protein L33"/>
    <property type="match status" value="1"/>
</dbReference>
<evidence type="ECO:0000256" key="2">
    <source>
        <dbReference type="ARBA" id="ARBA00022980"/>
    </source>
</evidence>
<dbReference type="EMBL" id="JADING010000002">
    <property type="protein sequence ID" value="MBO8413866.1"/>
    <property type="molecule type" value="Genomic_DNA"/>
</dbReference>
<dbReference type="InterPro" id="IPR038584">
    <property type="entry name" value="Ribosomal_bL33_sf"/>
</dbReference>
<name>A0A9D9D9D5_9BACL</name>
<evidence type="ECO:0000313" key="6">
    <source>
        <dbReference type="EMBL" id="MBO8413866.1"/>
    </source>
</evidence>
<dbReference type="AlphaFoldDB" id="A0A9D9D9D5"/>
<dbReference type="GO" id="GO:0003735">
    <property type="term" value="F:structural constituent of ribosome"/>
    <property type="evidence" value="ECO:0007669"/>
    <property type="project" value="InterPro"/>
</dbReference>
<dbReference type="GO" id="GO:0005737">
    <property type="term" value="C:cytoplasm"/>
    <property type="evidence" value="ECO:0007669"/>
    <property type="project" value="UniProtKB-ARBA"/>
</dbReference>
<gene>
    <name evidence="5 6" type="primary">rpmG</name>
    <name evidence="6" type="ORF">IAC78_00070</name>
</gene>
<dbReference type="GO" id="GO:0005840">
    <property type="term" value="C:ribosome"/>
    <property type="evidence" value="ECO:0007669"/>
    <property type="project" value="UniProtKB-KW"/>
</dbReference>
<dbReference type="GO" id="GO:0006412">
    <property type="term" value="P:translation"/>
    <property type="evidence" value="ECO:0007669"/>
    <property type="project" value="UniProtKB-UniRule"/>
</dbReference>
<dbReference type="Proteomes" id="UP000823629">
    <property type="component" value="Unassembled WGS sequence"/>
</dbReference>
<evidence type="ECO:0000313" key="7">
    <source>
        <dbReference type="Proteomes" id="UP000823629"/>
    </source>
</evidence>
<comment type="caution">
    <text evidence="6">The sequence shown here is derived from an EMBL/GenBank/DDBJ whole genome shotgun (WGS) entry which is preliminary data.</text>
</comment>
<evidence type="ECO:0000256" key="4">
    <source>
        <dbReference type="ARBA" id="ARBA00035176"/>
    </source>
</evidence>
<dbReference type="InterPro" id="IPR018264">
    <property type="entry name" value="Ribosomal_bL33_CS"/>
</dbReference>
<evidence type="ECO:0000256" key="5">
    <source>
        <dbReference type="HAMAP-Rule" id="MF_00294"/>
    </source>
</evidence>
<reference evidence="6" key="1">
    <citation type="submission" date="2020-10" db="EMBL/GenBank/DDBJ databases">
        <authorList>
            <person name="Gilroy R."/>
        </authorList>
    </citation>
    <scope>NUCLEOTIDE SEQUENCE</scope>
    <source>
        <strain evidence="6">1748</strain>
    </source>
</reference>
<dbReference type="PANTHER" id="PTHR43168:SF2">
    <property type="entry name" value="LARGE RIBOSOMAL SUBUNIT PROTEIN BL33C"/>
    <property type="match status" value="1"/>
</dbReference>
<dbReference type="NCBIfam" id="TIGR01023">
    <property type="entry name" value="rpmG_bact"/>
    <property type="match status" value="1"/>
</dbReference>
<dbReference type="NCBIfam" id="NF001860">
    <property type="entry name" value="PRK00595.1"/>
    <property type="match status" value="1"/>
</dbReference>
<keyword evidence="2 5" id="KW-0689">Ribosomal protein</keyword>
<organism evidence="6 7">
    <name type="scientific">Candidatus Scatoplasma merdavium</name>
    <dbReference type="NCBI Taxonomy" id="2840932"/>
    <lineage>
        <taxon>Bacteria</taxon>
        <taxon>Bacillati</taxon>
        <taxon>Bacillota</taxon>
        <taxon>Bacilli</taxon>
        <taxon>Bacillales</taxon>
        <taxon>Candidatus Scatoplasma</taxon>
    </lineage>
</organism>
<dbReference type="HAMAP" id="MF_00294">
    <property type="entry name" value="Ribosomal_bL33"/>
    <property type="match status" value="1"/>
</dbReference>
<evidence type="ECO:0000256" key="3">
    <source>
        <dbReference type="ARBA" id="ARBA00023274"/>
    </source>
</evidence>
<protein>
    <recommendedName>
        <fullName evidence="4 5">Large ribosomal subunit protein bL33</fullName>
    </recommendedName>
</protein>
<reference evidence="6" key="2">
    <citation type="journal article" date="2021" name="PeerJ">
        <title>Extensive microbial diversity within the chicken gut microbiome revealed by metagenomics and culture.</title>
        <authorList>
            <person name="Gilroy R."/>
            <person name="Ravi A."/>
            <person name="Getino M."/>
            <person name="Pursley I."/>
            <person name="Horton D.L."/>
            <person name="Alikhan N.F."/>
            <person name="Baker D."/>
            <person name="Gharbi K."/>
            <person name="Hall N."/>
            <person name="Watson M."/>
            <person name="Adriaenssens E.M."/>
            <person name="Foster-Nyarko E."/>
            <person name="Jarju S."/>
            <person name="Secka A."/>
            <person name="Antonio M."/>
            <person name="Oren A."/>
            <person name="Chaudhuri R.R."/>
            <person name="La Ragione R."/>
            <person name="Hildebrand F."/>
            <person name="Pallen M.J."/>
        </authorList>
    </citation>
    <scope>NUCLEOTIDE SEQUENCE</scope>
    <source>
        <strain evidence="6">1748</strain>
    </source>
</reference>
<sequence>MAEARTEITLKCTVCGEENYITTKNKKAHPERFEINKFCPRCGKKTVHKEKR</sequence>
<evidence type="ECO:0000256" key="1">
    <source>
        <dbReference type="ARBA" id="ARBA00007596"/>
    </source>
</evidence>
<accession>A0A9D9D9D5</accession>
<dbReference type="PROSITE" id="PS00582">
    <property type="entry name" value="RIBOSOMAL_L33"/>
    <property type="match status" value="1"/>
</dbReference>
<dbReference type="GO" id="GO:1990904">
    <property type="term" value="C:ribonucleoprotein complex"/>
    <property type="evidence" value="ECO:0007669"/>
    <property type="project" value="UniProtKB-KW"/>
</dbReference>
<dbReference type="SUPFAM" id="SSF57829">
    <property type="entry name" value="Zn-binding ribosomal proteins"/>
    <property type="match status" value="1"/>
</dbReference>
<dbReference type="InterPro" id="IPR001705">
    <property type="entry name" value="Ribosomal_bL33"/>
</dbReference>
<keyword evidence="3 5" id="KW-0687">Ribonucleoprotein</keyword>
<dbReference type="NCBIfam" id="NF001764">
    <property type="entry name" value="PRK00504.1"/>
    <property type="match status" value="1"/>
</dbReference>
<comment type="similarity">
    <text evidence="1 5">Belongs to the bacterial ribosomal protein bL33 family.</text>
</comment>
<dbReference type="InterPro" id="IPR011332">
    <property type="entry name" value="Ribosomal_zn-bd"/>
</dbReference>
<proteinExistence type="inferred from homology"/>
<dbReference type="Pfam" id="PF00471">
    <property type="entry name" value="Ribosomal_L33"/>
    <property type="match status" value="1"/>
</dbReference>